<dbReference type="AlphaFoldDB" id="A0A6A5KEP1"/>
<evidence type="ECO:0000313" key="3">
    <source>
        <dbReference type="Proteomes" id="UP000800040"/>
    </source>
</evidence>
<keyword evidence="3" id="KW-1185">Reference proteome</keyword>
<gene>
    <name evidence="2" type="ORF">BDW02DRAFT_567745</name>
</gene>
<protein>
    <submittedName>
        <fullName evidence="2">Uncharacterized protein</fullName>
    </submittedName>
</protein>
<sequence>MSAYPPYPNTTLATDSPETLLNVTLPTGTAASPSMSAPMFTEVPPPYSHVS</sequence>
<reference evidence="2" key="1">
    <citation type="submission" date="2020-01" db="EMBL/GenBank/DDBJ databases">
        <authorList>
            <consortium name="DOE Joint Genome Institute"/>
            <person name="Haridas S."/>
            <person name="Albert R."/>
            <person name="Binder M."/>
            <person name="Bloem J."/>
            <person name="Labutti K."/>
            <person name="Salamov A."/>
            <person name="Andreopoulos B."/>
            <person name="Baker S.E."/>
            <person name="Barry K."/>
            <person name="Bills G."/>
            <person name="Bluhm B.H."/>
            <person name="Cannon C."/>
            <person name="Castanera R."/>
            <person name="Culley D.E."/>
            <person name="Daum C."/>
            <person name="Ezra D."/>
            <person name="Gonzalez J.B."/>
            <person name="Henrissat B."/>
            <person name="Kuo A."/>
            <person name="Liang C."/>
            <person name="Lipzen A."/>
            <person name="Lutzoni F."/>
            <person name="Magnuson J."/>
            <person name="Mondo S."/>
            <person name="Nolan M."/>
            <person name="Ohm R."/>
            <person name="Pangilinan J."/>
            <person name="Park H.-J."/>
            <person name="Ramirez L."/>
            <person name="Alfaro M."/>
            <person name="Sun H."/>
            <person name="Tritt A."/>
            <person name="Yoshinaga Y."/>
            <person name="Zwiers L.-H."/>
            <person name="Turgeon B.G."/>
            <person name="Goodwin S.B."/>
            <person name="Spatafora J.W."/>
            <person name="Crous P.W."/>
            <person name="Grigoriev I.V."/>
        </authorList>
    </citation>
    <scope>NUCLEOTIDE SEQUENCE</scope>
    <source>
        <strain evidence="2">P77</strain>
    </source>
</reference>
<evidence type="ECO:0000256" key="1">
    <source>
        <dbReference type="SAM" id="MobiDB-lite"/>
    </source>
</evidence>
<proteinExistence type="predicted"/>
<name>A0A6A5KEP1_9PLEO</name>
<dbReference type="Proteomes" id="UP000800040">
    <property type="component" value="Unassembled WGS sequence"/>
</dbReference>
<accession>A0A6A5KEP1</accession>
<organism evidence="2 3">
    <name type="scientific">Decorospora gaudefroyi</name>
    <dbReference type="NCBI Taxonomy" id="184978"/>
    <lineage>
        <taxon>Eukaryota</taxon>
        <taxon>Fungi</taxon>
        <taxon>Dikarya</taxon>
        <taxon>Ascomycota</taxon>
        <taxon>Pezizomycotina</taxon>
        <taxon>Dothideomycetes</taxon>
        <taxon>Pleosporomycetidae</taxon>
        <taxon>Pleosporales</taxon>
        <taxon>Pleosporineae</taxon>
        <taxon>Pleosporaceae</taxon>
        <taxon>Decorospora</taxon>
    </lineage>
</organism>
<evidence type="ECO:0000313" key="2">
    <source>
        <dbReference type="EMBL" id="KAF1835708.1"/>
    </source>
</evidence>
<feature type="compositionally biased region" description="Polar residues" evidence="1">
    <location>
        <begin position="24"/>
        <end position="35"/>
    </location>
</feature>
<dbReference type="EMBL" id="ML975283">
    <property type="protein sequence ID" value="KAF1835708.1"/>
    <property type="molecule type" value="Genomic_DNA"/>
</dbReference>
<feature type="region of interest" description="Disordered" evidence="1">
    <location>
        <begin position="24"/>
        <end position="51"/>
    </location>
</feature>